<protein>
    <submittedName>
        <fullName evidence="7">FAD-binding protein</fullName>
    </submittedName>
</protein>
<evidence type="ECO:0000256" key="2">
    <source>
        <dbReference type="ARBA" id="ARBA00022630"/>
    </source>
</evidence>
<feature type="chain" id="PRO_5047038063" evidence="5">
    <location>
        <begin position="37"/>
        <end position="526"/>
    </location>
</feature>
<evidence type="ECO:0000256" key="5">
    <source>
        <dbReference type="SAM" id="SignalP"/>
    </source>
</evidence>
<accession>A0ABY8QJF8</accession>
<dbReference type="Pfam" id="PF00890">
    <property type="entry name" value="FAD_binding_2"/>
    <property type="match status" value="1"/>
</dbReference>
<dbReference type="InterPro" id="IPR006311">
    <property type="entry name" value="TAT_signal"/>
</dbReference>
<gene>
    <name evidence="7" type="ORF">QF118_00820</name>
</gene>
<dbReference type="EMBL" id="CP124616">
    <property type="protein sequence ID" value="WGW04113.1"/>
    <property type="molecule type" value="Genomic_DNA"/>
</dbReference>
<evidence type="ECO:0000256" key="4">
    <source>
        <dbReference type="ARBA" id="ARBA00023002"/>
    </source>
</evidence>
<evidence type="ECO:0000259" key="6">
    <source>
        <dbReference type="Pfam" id="PF00890"/>
    </source>
</evidence>
<keyword evidence="3" id="KW-0274">FAD</keyword>
<dbReference type="SUPFAM" id="SSF56425">
    <property type="entry name" value="Succinate dehydrogenase/fumarate reductase flavoprotein, catalytic domain"/>
    <property type="match status" value="1"/>
</dbReference>
<organism evidence="7 8">
    <name type="scientific">Tropicibacter oceani</name>
    <dbReference type="NCBI Taxonomy" id="3058420"/>
    <lineage>
        <taxon>Bacteria</taxon>
        <taxon>Pseudomonadati</taxon>
        <taxon>Pseudomonadota</taxon>
        <taxon>Alphaproteobacteria</taxon>
        <taxon>Rhodobacterales</taxon>
        <taxon>Roseobacteraceae</taxon>
        <taxon>Tropicibacter</taxon>
    </lineage>
</organism>
<reference evidence="7 8" key="1">
    <citation type="submission" date="2023-05" db="EMBL/GenBank/DDBJ databases">
        <title>YMD87, complete Genome.</title>
        <authorList>
            <person name="Zhang J."/>
            <person name="Xu X."/>
        </authorList>
    </citation>
    <scope>NUCLEOTIDE SEQUENCE [LARGE SCALE GENOMIC DNA]</scope>
    <source>
        <strain evidence="7 8">YMD87</strain>
    </source>
</reference>
<name>A0ABY8QJF8_9RHOB</name>
<dbReference type="SUPFAM" id="SSF51905">
    <property type="entry name" value="FAD/NAD(P)-binding domain"/>
    <property type="match status" value="1"/>
</dbReference>
<dbReference type="InterPro" id="IPR003953">
    <property type="entry name" value="FAD-dep_OxRdtase_2_FAD-bd"/>
</dbReference>
<keyword evidence="4" id="KW-0560">Oxidoreductase</keyword>
<feature type="signal peptide" evidence="5">
    <location>
        <begin position="1"/>
        <end position="36"/>
    </location>
</feature>
<dbReference type="Gene3D" id="3.50.50.60">
    <property type="entry name" value="FAD/NAD(P)-binding domain"/>
    <property type="match status" value="1"/>
</dbReference>
<proteinExistence type="predicted"/>
<keyword evidence="2" id="KW-0285">Flavoprotein</keyword>
<keyword evidence="5" id="KW-0732">Signal</keyword>
<dbReference type="Gene3D" id="3.90.700.10">
    <property type="entry name" value="Succinate dehydrogenase/fumarate reductase flavoprotein, catalytic domain"/>
    <property type="match status" value="1"/>
</dbReference>
<dbReference type="InterPro" id="IPR050315">
    <property type="entry name" value="FAD-oxidoreductase_2"/>
</dbReference>
<dbReference type="PANTHER" id="PTHR43400">
    <property type="entry name" value="FUMARATE REDUCTASE"/>
    <property type="match status" value="1"/>
</dbReference>
<keyword evidence="8" id="KW-1185">Reference proteome</keyword>
<dbReference type="InterPro" id="IPR027477">
    <property type="entry name" value="Succ_DH/fumarate_Rdtase_cat_sf"/>
</dbReference>
<dbReference type="InterPro" id="IPR036188">
    <property type="entry name" value="FAD/NAD-bd_sf"/>
</dbReference>
<evidence type="ECO:0000313" key="8">
    <source>
        <dbReference type="Proteomes" id="UP001241605"/>
    </source>
</evidence>
<evidence type="ECO:0000256" key="3">
    <source>
        <dbReference type="ARBA" id="ARBA00022827"/>
    </source>
</evidence>
<sequence>MDNKGSIKTTRRGVLLGAGAGVGTAALGMAAAPALAAPAAIPETWDDAADVLVVGYGGAGAVAAVTAHDAGAKVMVLEKQASDGHTSNTQMCLGVFLSPDTVQGCIDYMSVASLVNVDMPESKDIDDDTIRVWAEESVRNRDWLTSMGVQEFEVFSATGRDPDWPGNDQIKAYQIKKPDGSVGIGKDLFEFLDGLVQDRGIDVRWDAPGKRLITDADGAVVGVQVTQGGKDLSIRARRAVVLTTGGFEFDMAARRTYLPASPMVFYGNPDNTGDGMRMAQGVGADLWHMTVLGGGFKYQFDGFPTAFAPSFGSGSYMVVDKFGERFKSEAELGGYSGYWNALVYDTVNYTWPRIPAWYVFDEKRRLAGPIVYTFFGAAGPIGMYDWSKDNSAEIEKGWIKRADTIEGLAAEMGVDPAVLAAQVQGFDDGEDADFGRAASSMAPLDAAPFYAVQLWPGLNNTFGGPRRNAKAQIIDTFGDPITGLYSAGELGSIFVQYPQGGANVGECLAFGRIAGANAAAQPVRGE</sequence>
<evidence type="ECO:0000256" key="1">
    <source>
        <dbReference type="ARBA" id="ARBA00001974"/>
    </source>
</evidence>
<evidence type="ECO:0000313" key="7">
    <source>
        <dbReference type="EMBL" id="WGW04113.1"/>
    </source>
</evidence>
<dbReference type="PANTHER" id="PTHR43400:SF10">
    <property type="entry name" value="3-OXOSTEROID 1-DEHYDROGENASE"/>
    <property type="match status" value="1"/>
</dbReference>
<dbReference type="RefSeq" id="WP_282300744.1">
    <property type="nucleotide sequence ID" value="NZ_CP124616.1"/>
</dbReference>
<dbReference type="PROSITE" id="PS51318">
    <property type="entry name" value="TAT"/>
    <property type="match status" value="1"/>
</dbReference>
<dbReference type="Proteomes" id="UP001241605">
    <property type="component" value="Chromosome"/>
</dbReference>
<comment type="cofactor">
    <cofactor evidence="1">
        <name>FAD</name>
        <dbReference type="ChEBI" id="CHEBI:57692"/>
    </cofactor>
</comment>
<feature type="domain" description="FAD-dependent oxidoreductase 2 FAD-binding" evidence="6">
    <location>
        <begin position="50"/>
        <end position="503"/>
    </location>
</feature>